<dbReference type="GeneID" id="93607758"/>
<evidence type="ECO:0000313" key="2">
    <source>
        <dbReference type="EMBL" id="EIE76082.1"/>
    </source>
</evidence>
<sequence>MNRKKKLILDLSAQEGSSTKKPRINTLGSQAIQEKVPLQEDFDNNFQSPIKSTFNYVPSSAPFKGFKKKSSKEKSPINKLSPIFLGVDRANGCQVLK</sequence>
<dbReference type="EMBL" id="CH476732">
    <property type="protein sequence ID" value="EIE76082.1"/>
    <property type="molecule type" value="Genomic_DNA"/>
</dbReference>
<evidence type="ECO:0000256" key="1">
    <source>
        <dbReference type="SAM" id="MobiDB-lite"/>
    </source>
</evidence>
<gene>
    <name evidence="2" type="ORF">RO3G_00786</name>
</gene>
<keyword evidence="3" id="KW-1185">Reference proteome</keyword>
<reference evidence="2 3" key="1">
    <citation type="journal article" date="2009" name="PLoS Genet.">
        <title>Genomic analysis of the basal lineage fungus Rhizopus oryzae reveals a whole-genome duplication.</title>
        <authorList>
            <person name="Ma L.-J."/>
            <person name="Ibrahim A.S."/>
            <person name="Skory C."/>
            <person name="Grabherr M.G."/>
            <person name="Burger G."/>
            <person name="Butler M."/>
            <person name="Elias M."/>
            <person name="Idnurm A."/>
            <person name="Lang B.F."/>
            <person name="Sone T."/>
            <person name="Abe A."/>
            <person name="Calvo S.E."/>
            <person name="Corrochano L.M."/>
            <person name="Engels R."/>
            <person name="Fu J."/>
            <person name="Hansberg W."/>
            <person name="Kim J.-M."/>
            <person name="Kodira C.D."/>
            <person name="Koehrsen M.J."/>
            <person name="Liu B."/>
            <person name="Miranda-Saavedra D."/>
            <person name="O'Leary S."/>
            <person name="Ortiz-Castellanos L."/>
            <person name="Poulter R."/>
            <person name="Rodriguez-Romero J."/>
            <person name="Ruiz-Herrera J."/>
            <person name="Shen Y.-Q."/>
            <person name="Zeng Q."/>
            <person name="Galagan J."/>
            <person name="Birren B.W."/>
            <person name="Cuomo C.A."/>
            <person name="Wickes B.L."/>
        </authorList>
    </citation>
    <scope>NUCLEOTIDE SEQUENCE [LARGE SCALE GENOMIC DNA]</scope>
    <source>
        <strain evidence="3">RA 99-880 / ATCC MYA-4621 / FGSC 9543 / NRRL 43880</strain>
    </source>
</reference>
<dbReference type="Proteomes" id="UP000009138">
    <property type="component" value="Unassembled WGS sequence"/>
</dbReference>
<proteinExistence type="predicted"/>
<name>I1BIQ2_RHIO9</name>
<dbReference type="AlphaFoldDB" id="I1BIQ2"/>
<dbReference type="RefSeq" id="XP_067511478.1">
    <property type="nucleotide sequence ID" value="XM_067655377.1"/>
</dbReference>
<dbReference type="OrthoDB" id="10474782at2759"/>
<organism evidence="2 3">
    <name type="scientific">Rhizopus delemar (strain RA 99-880 / ATCC MYA-4621 / FGSC 9543 / NRRL 43880)</name>
    <name type="common">Mucormycosis agent</name>
    <name type="synonym">Rhizopus arrhizus var. delemar</name>
    <dbReference type="NCBI Taxonomy" id="246409"/>
    <lineage>
        <taxon>Eukaryota</taxon>
        <taxon>Fungi</taxon>
        <taxon>Fungi incertae sedis</taxon>
        <taxon>Mucoromycota</taxon>
        <taxon>Mucoromycotina</taxon>
        <taxon>Mucoromycetes</taxon>
        <taxon>Mucorales</taxon>
        <taxon>Mucorineae</taxon>
        <taxon>Rhizopodaceae</taxon>
        <taxon>Rhizopus</taxon>
    </lineage>
</organism>
<dbReference type="VEuPathDB" id="FungiDB:RO3G_00786"/>
<protein>
    <submittedName>
        <fullName evidence="2">Uncharacterized protein</fullName>
    </submittedName>
</protein>
<accession>I1BIQ2</accession>
<feature type="region of interest" description="Disordered" evidence="1">
    <location>
        <begin position="1"/>
        <end position="23"/>
    </location>
</feature>
<evidence type="ECO:0000313" key="3">
    <source>
        <dbReference type="Proteomes" id="UP000009138"/>
    </source>
</evidence>
<dbReference type="InParanoid" id="I1BIQ2"/>